<protein>
    <recommendedName>
        <fullName evidence="2">ABC1 atypical kinase-like domain-containing protein</fullName>
    </recommendedName>
</protein>
<feature type="domain" description="ABC1 atypical kinase-like" evidence="2">
    <location>
        <begin position="151"/>
        <end position="396"/>
    </location>
</feature>
<evidence type="ECO:0000259" key="2">
    <source>
        <dbReference type="Pfam" id="PF03109"/>
    </source>
</evidence>
<dbReference type="PANTHER" id="PTHR43173:SF28">
    <property type="entry name" value="AARF DOMAIN CONTAINING KINASE 5"/>
    <property type="match status" value="1"/>
</dbReference>
<dbReference type="CDD" id="cd13969">
    <property type="entry name" value="ADCK1-like"/>
    <property type="match status" value="1"/>
</dbReference>
<dbReference type="InterPro" id="IPR045307">
    <property type="entry name" value="ADCK1_dom"/>
</dbReference>
<dbReference type="EMBL" id="GECU01021297">
    <property type="protein sequence ID" value="JAS86409.1"/>
    <property type="molecule type" value="Transcribed_RNA"/>
</dbReference>
<accession>A0A1B6IHL1</accession>
<dbReference type="InterPro" id="IPR011009">
    <property type="entry name" value="Kinase-like_dom_sf"/>
</dbReference>
<dbReference type="PANTHER" id="PTHR43173">
    <property type="entry name" value="ABC1 FAMILY PROTEIN"/>
    <property type="match status" value="1"/>
</dbReference>
<dbReference type="InterPro" id="IPR004147">
    <property type="entry name" value="ABC1_dom"/>
</dbReference>
<evidence type="ECO:0000256" key="1">
    <source>
        <dbReference type="ARBA" id="ARBA00009670"/>
    </source>
</evidence>
<reference evidence="3" key="1">
    <citation type="submission" date="2015-11" db="EMBL/GenBank/DDBJ databases">
        <title>De novo transcriptome assembly of four potential Pierce s Disease insect vectors from Arizona vineyards.</title>
        <authorList>
            <person name="Tassone E.E."/>
        </authorList>
    </citation>
    <scope>NUCLEOTIDE SEQUENCE</scope>
</reference>
<sequence length="578" mass="65871">MGTGLKLLKHVCLPCIRSVHNLAKNEKKSPLRKHLWRYSTAALVCAGGVYYYSLDNYQRRLIKVTASGVIRFIRSSCVGLLVTMDYWWSLRGLEEGSHLYDEVINEVHQRSADRILYGCLSNGGLYIKLGQGLVSMDHVLPRQYIDTLKALQDRCLVRSEGEVSQLFMEDFGVPHTKMFASFDEKPIAAASLAQVYRAKTHEGVDVAVKAQYIDLQDRFAGDIATVQFLLKFGGWIHPKFDFEWVLVELRDTLEQELDFIHEGHNAERCAKDLQHLPFVYVPNVIWNLSSKRVLTSEFIEGIKVNEKEALIAAGFSLADIDRKLFRTFSEQIFHTGFVHADPHPGNVLVRQGTDKDTQLVLLDHGLYEVVPSPVRQSLCNLWKSIVLNDHTGMRKYSRELGVDEKDYRLFCIAVVQRYVPRDKNEQGQDIFSLFFTPKGMRLTNKVFQGLTEEEKEHLRLQIIAIHDRSIEVFKAIPSKLMLVTRNINTIRSIARGHGDPVDRYVVMARSAAQGAFISETSGLLGTVKGMLGRLHFEVKLWWDGVRLWFIRLSLRTMTVVGLVPDMSVVMNQPLSSPH</sequence>
<dbReference type="InterPro" id="IPR051130">
    <property type="entry name" value="Mito_struct-func_regulator"/>
</dbReference>
<gene>
    <name evidence="3" type="ORF">g.13342</name>
</gene>
<name>A0A1B6IHL1_9HEMI</name>
<evidence type="ECO:0000313" key="3">
    <source>
        <dbReference type="EMBL" id="JAS86409.1"/>
    </source>
</evidence>
<dbReference type="Pfam" id="PF03109">
    <property type="entry name" value="ABC1"/>
    <property type="match status" value="1"/>
</dbReference>
<organism evidence="3">
    <name type="scientific">Homalodisca liturata</name>
    <dbReference type="NCBI Taxonomy" id="320908"/>
    <lineage>
        <taxon>Eukaryota</taxon>
        <taxon>Metazoa</taxon>
        <taxon>Ecdysozoa</taxon>
        <taxon>Arthropoda</taxon>
        <taxon>Hexapoda</taxon>
        <taxon>Insecta</taxon>
        <taxon>Pterygota</taxon>
        <taxon>Neoptera</taxon>
        <taxon>Paraneoptera</taxon>
        <taxon>Hemiptera</taxon>
        <taxon>Auchenorrhyncha</taxon>
        <taxon>Membracoidea</taxon>
        <taxon>Cicadellidae</taxon>
        <taxon>Cicadellinae</taxon>
        <taxon>Proconiini</taxon>
        <taxon>Homalodisca</taxon>
    </lineage>
</organism>
<comment type="similarity">
    <text evidence="1">Belongs to the protein kinase superfamily. ADCK protein kinase family.</text>
</comment>
<dbReference type="AlphaFoldDB" id="A0A1B6IHL1"/>
<proteinExistence type="inferred from homology"/>
<dbReference type="SUPFAM" id="SSF56112">
    <property type="entry name" value="Protein kinase-like (PK-like)"/>
    <property type="match status" value="1"/>
</dbReference>